<dbReference type="AlphaFoldDB" id="A0A1H8DQP5"/>
<dbReference type="EMBL" id="FOCE01000003">
    <property type="protein sequence ID" value="SEN09543.1"/>
    <property type="molecule type" value="Genomic_DNA"/>
</dbReference>
<dbReference type="SUPFAM" id="SSF51905">
    <property type="entry name" value="FAD/NAD(P)-binding domain"/>
    <property type="match status" value="1"/>
</dbReference>
<protein>
    <submittedName>
        <fullName evidence="3">Glycine/D-amino acid oxidase</fullName>
    </submittedName>
</protein>
<dbReference type="STRING" id="933059.SAMN04488103_103103"/>
<accession>A0A1H8DQP5</accession>
<dbReference type="GO" id="GO:0005737">
    <property type="term" value="C:cytoplasm"/>
    <property type="evidence" value="ECO:0007669"/>
    <property type="project" value="TreeGrafter"/>
</dbReference>
<dbReference type="PANTHER" id="PTHR13847">
    <property type="entry name" value="SARCOSINE DEHYDROGENASE-RELATED"/>
    <property type="match status" value="1"/>
</dbReference>
<dbReference type="Gene3D" id="3.30.9.10">
    <property type="entry name" value="D-Amino Acid Oxidase, subunit A, domain 2"/>
    <property type="match status" value="1"/>
</dbReference>
<evidence type="ECO:0000259" key="2">
    <source>
        <dbReference type="Pfam" id="PF01266"/>
    </source>
</evidence>
<dbReference type="Gene3D" id="3.50.50.60">
    <property type="entry name" value="FAD/NAD(P)-binding domain"/>
    <property type="match status" value="1"/>
</dbReference>
<keyword evidence="4" id="KW-1185">Reference proteome</keyword>
<dbReference type="PANTHER" id="PTHR13847:SF287">
    <property type="entry name" value="FAD-DEPENDENT OXIDOREDUCTASE DOMAIN-CONTAINING PROTEIN 1"/>
    <property type="match status" value="1"/>
</dbReference>
<evidence type="ECO:0000256" key="1">
    <source>
        <dbReference type="ARBA" id="ARBA00023002"/>
    </source>
</evidence>
<dbReference type="Proteomes" id="UP000198761">
    <property type="component" value="Unassembled WGS sequence"/>
</dbReference>
<evidence type="ECO:0000313" key="3">
    <source>
        <dbReference type="EMBL" id="SEN09543.1"/>
    </source>
</evidence>
<keyword evidence="1" id="KW-0560">Oxidoreductase</keyword>
<dbReference type="RefSeq" id="WP_091299475.1">
    <property type="nucleotide sequence ID" value="NZ_FOCE01000003.1"/>
</dbReference>
<dbReference type="Pfam" id="PF01266">
    <property type="entry name" value="DAO"/>
    <property type="match status" value="1"/>
</dbReference>
<sequence length="358" mass="37785">MTYDFLIIGGGIAGLSAAAELAPLGSVLVLEAEEHLAHHASGRSAALYEPRYGLAPVVELSLASEAAFRAMPGMLSDRGLMIVAKADQQAEFARDLKGFGLEQVSVAEARARVPVINPDTVALAAMADHAWDIDTDRLIQSHVKRLRAAGGEVETNARVTGIMRNGAGWHVESGAGAHVGRVLINAAGAWVDDVARMAKVRPLGFTPNRRSMARIPAPGGQDVSRWPMIFGAGESWYAKPDAGALIVSPAEEHPMGPQDAWADDMVLAEGLARYEEMVTEPVTRLLANWAGLRTFAPDRVLVIGRDPAVPNFFWLAGQGGYGFQTSPAAAALVADLLGERPSGLSAGLIASLSPARFG</sequence>
<dbReference type="InterPro" id="IPR036188">
    <property type="entry name" value="FAD/NAD-bd_sf"/>
</dbReference>
<dbReference type="OrthoDB" id="7421214at2"/>
<reference evidence="3 4" key="1">
    <citation type="submission" date="2016-10" db="EMBL/GenBank/DDBJ databases">
        <authorList>
            <person name="de Groot N.N."/>
        </authorList>
    </citation>
    <scope>NUCLEOTIDE SEQUENCE [LARGE SCALE GENOMIC DNA]</scope>
    <source>
        <strain evidence="3 4">DSM 3857</strain>
    </source>
</reference>
<dbReference type="InterPro" id="IPR006076">
    <property type="entry name" value="FAD-dep_OxRdtase"/>
</dbReference>
<name>A0A1H8DQP5_9RHOB</name>
<organism evidence="3 4">
    <name type="scientific">Gemmobacter aquatilis</name>
    <dbReference type="NCBI Taxonomy" id="933059"/>
    <lineage>
        <taxon>Bacteria</taxon>
        <taxon>Pseudomonadati</taxon>
        <taxon>Pseudomonadota</taxon>
        <taxon>Alphaproteobacteria</taxon>
        <taxon>Rhodobacterales</taxon>
        <taxon>Paracoccaceae</taxon>
        <taxon>Gemmobacter</taxon>
    </lineage>
</organism>
<evidence type="ECO:0000313" key="4">
    <source>
        <dbReference type="Proteomes" id="UP000198761"/>
    </source>
</evidence>
<proteinExistence type="predicted"/>
<dbReference type="GO" id="GO:0016491">
    <property type="term" value="F:oxidoreductase activity"/>
    <property type="evidence" value="ECO:0007669"/>
    <property type="project" value="UniProtKB-KW"/>
</dbReference>
<feature type="domain" description="FAD dependent oxidoreductase" evidence="2">
    <location>
        <begin position="4"/>
        <end position="336"/>
    </location>
</feature>
<gene>
    <name evidence="3" type="ORF">SAMN04488103_103103</name>
</gene>